<dbReference type="Gene3D" id="1.10.10.60">
    <property type="entry name" value="Homeodomain-like"/>
    <property type="match status" value="1"/>
</dbReference>
<keyword evidence="4" id="KW-1185">Reference proteome</keyword>
<proteinExistence type="predicted"/>
<protein>
    <recommendedName>
        <fullName evidence="2">Myb/SANT-like DNA-binding domain-containing protein</fullName>
    </recommendedName>
</protein>
<comment type="caution">
    <text evidence="3">The sequence shown here is derived from an EMBL/GenBank/DDBJ whole genome shotgun (WGS) entry which is preliminary data.</text>
</comment>
<evidence type="ECO:0000313" key="3">
    <source>
        <dbReference type="EMBL" id="KAL3272706.1"/>
    </source>
</evidence>
<reference evidence="3 4" key="1">
    <citation type="journal article" date="2021" name="BMC Biol.">
        <title>Horizontally acquired antibacterial genes associated with adaptive radiation of ladybird beetles.</title>
        <authorList>
            <person name="Li H.S."/>
            <person name="Tang X.F."/>
            <person name="Huang Y.H."/>
            <person name="Xu Z.Y."/>
            <person name="Chen M.L."/>
            <person name="Du X.Y."/>
            <person name="Qiu B.Y."/>
            <person name="Chen P.T."/>
            <person name="Zhang W."/>
            <person name="Slipinski A."/>
            <person name="Escalona H.E."/>
            <person name="Waterhouse R.M."/>
            <person name="Zwick A."/>
            <person name="Pang H."/>
        </authorList>
    </citation>
    <scope>NUCLEOTIDE SEQUENCE [LARGE SCALE GENOMIC DNA]</scope>
    <source>
        <strain evidence="3">SYSU2018</strain>
    </source>
</reference>
<name>A0ABD2N1W9_9CUCU</name>
<feature type="region of interest" description="Disordered" evidence="1">
    <location>
        <begin position="375"/>
        <end position="395"/>
    </location>
</feature>
<evidence type="ECO:0000313" key="4">
    <source>
        <dbReference type="Proteomes" id="UP001516400"/>
    </source>
</evidence>
<accession>A0ABD2N1W9</accession>
<feature type="region of interest" description="Disordered" evidence="1">
    <location>
        <begin position="325"/>
        <end position="351"/>
    </location>
</feature>
<dbReference type="PANTHER" id="PTHR22666:SF3">
    <property type="entry name" value="MYB_SANT-LIKE DNA-BINDING DOMAIN-CONTAINING PROTEIN 1"/>
    <property type="match status" value="1"/>
</dbReference>
<dbReference type="Pfam" id="PF13837">
    <property type="entry name" value="Myb_DNA-bind_4"/>
    <property type="match status" value="1"/>
</dbReference>
<dbReference type="InterPro" id="IPR044822">
    <property type="entry name" value="Myb_DNA-bind_4"/>
</dbReference>
<feature type="compositionally biased region" description="Polar residues" evidence="1">
    <location>
        <begin position="326"/>
        <end position="336"/>
    </location>
</feature>
<gene>
    <name evidence="3" type="ORF">HHI36_014170</name>
</gene>
<evidence type="ECO:0000256" key="1">
    <source>
        <dbReference type="SAM" id="MobiDB-lite"/>
    </source>
</evidence>
<dbReference type="AlphaFoldDB" id="A0ABD2N1W9"/>
<dbReference type="PANTHER" id="PTHR22666">
    <property type="entry name" value="MYB_SANT-LIKE DNA-BINDING DOMAIN-CONTAINING PROTEIN 1"/>
    <property type="match status" value="1"/>
</dbReference>
<organism evidence="3 4">
    <name type="scientific">Cryptolaemus montrouzieri</name>
    <dbReference type="NCBI Taxonomy" id="559131"/>
    <lineage>
        <taxon>Eukaryota</taxon>
        <taxon>Metazoa</taxon>
        <taxon>Ecdysozoa</taxon>
        <taxon>Arthropoda</taxon>
        <taxon>Hexapoda</taxon>
        <taxon>Insecta</taxon>
        <taxon>Pterygota</taxon>
        <taxon>Neoptera</taxon>
        <taxon>Endopterygota</taxon>
        <taxon>Coleoptera</taxon>
        <taxon>Polyphaga</taxon>
        <taxon>Cucujiformia</taxon>
        <taxon>Coccinelloidea</taxon>
        <taxon>Coccinellidae</taxon>
        <taxon>Scymninae</taxon>
        <taxon>Scymnini</taxon>
        <taxon>Cryptolaemus</taxon>
    </lineage>
</organism>
<dbReference type="EMBL" id="JABFTP020000062">
    <property type="protein sequence ID" value="KAL3272706.1"/>
    <property type="molecule type" value="Genomic_DNA"/>
</dbReference>
<feature type="region of interest" description="Disordered" evidence="1">
    <location>
        <begin position="149"/>
        <end position="187"/>
    </location>
</feature>
<dbReference type="Proteomes" id="UP001516400">
    <property type="component" value="Unassembled WGS sequence"/>
</dbReference>
<dbReference type="InterPro" id="IPR026095">
    <property type="entry name" value="Myb/SANT-like_DNA-bd_dom_prot"/>
</dbReference>
<sequence>MESHHALRTLQKKRTSNFREDETKLLIQLWGSPQIQNKLYLTHRKAPVMRILAANMQRHGFYRTPDEIKTRIRNLKCLYHRIKRTVQSGTGVGTVDPDWPHYKAMDTILSKEIMKKENLYKDNVLEGPRCEDIKQEVEDIDINDDMESYSTVSNQGSDYGDEISPLPSLTPAPNKEEKTPKNIQSNNLSTIVPGMTNFAIPIQTQQVTSPQNPGIPRTNGMPSLPFPLLIVQQKPQINNNDKKTPTKMPNIGTIQAVPQQNNLSGEIGTLLKEILDIQKENLSIEKERLGLEKERLEYHKSVGDQLLTLVPIFGSLLQKIAYPSGESINSETPSQKNGKKRKSSNEDISRESKILRTVLEKNIKKYMLEDDYLEESGKDDSGIGITKDDGHKKKK</sequence>
<evidence type="ECO:0000259" key="2">
    <source>
        <dbReference type="Pfam" id="PF13837"/>
    </source>
</evidence>
<feature type="domain" description="Myb/SANT-like DNA-binding" evidence="2">
    <location>
        <begin position="16"/>
        <end position="108"/>
    </location>
</feature>